<dbReference type="AlphaFoldDB" id="A0A841BHL2"/>
<dbReference type="Gene3D" id="2.40.50.140">
    <property type="entry name" value="Nucleic acid-binding proteins"/>
    <property type="match status" value="1"/>
</dbReference>
<keyword evidence="1" id="KW-0689">Ribosomal protein</keyword>
<evidence type="ECO:0000313" key="1">
    <source>
        <dbReference type="EMBL" id="MBB5868587.1"/>
    </source>
</evidence>
<dbReference type="SUPFAM" id="SSF50249">
    <property type="entry name" value="Nucleic acid-binding proteins"/>
    <property type="match status" value="1"/>
</dbReference>
<sequence length="110" mass="12131">MTTYSWPDRDAFDPNRLAQAWPMVTRDLPIGTHVRGEVVARQPFGVFVRIKGAPDALGLAEITAMPRDAVLPEIGTTMSGEVIWRAEHNHQIKLRLVCSATAGQHPKSTT</sequence>
<dbReference type="Proteomes" id="UP000587527">
    <property type="component" value="Unassembled WGS sequence"/>
</dbReference>
<keyword evidence="2" id="KW-1185">Reference proteome</keyword>
<dbReference type="EMBL" id="JACHMN010000002">
    <property type="protein sequence ID" value="MBB5868587.1"/>
    <property type="molecule type" value="Genomic_DNA"/>
</dbReference>
<dbReference type="GO" id="GO:0005840">
    <property type="term" value="C:ribosome"/>
    <property type="evidence" value="ECO:0007669"/>
    <property type="project" value="UniProtKB-KW"/>
</dbReference>
<organism evidence="1 2">
    <name type="scientific">Allocatelliglobosispora scoriae</name>
    <dbReference type="NCBI Taxonomy" id="643052"/>
    <lineage>
        <taxon>Bacteria</taxon>
        <taxon>Bacillati</taxon>
        <taxon>Actinomycetota</taxon>
        <taxon>Actinomycetes</taxon>
        <taxon>Micromonosporales</taxon>
        <taxon>Micromonosporaceae</taxon>
        <taxon>Allocatelliglobosispora</taxon>
    </lineage>
</organism>
<gene>
    <name evidence="1" type="ORF">F4553_001966</name>
</gene>
<name>A0A841BHL2_9ACTN</name>
<proteinExistence type="predicted"/>
<keyword evidence="1" id="KW-0687">Ribonucleoprotein</keyword>
<evidence type="ECO:0000313" key="2">
    <source>
        <dbReference type="Proteomes" id="UP000587527"/>
    </source>
</evidence>
<dbReference type="RefSeq" id="WP_246466261.1">
    <property type="nucleotide sequence ID" value="NZ_JACHMN010000002.1"/>
</dbReference>
<reference evidence="1 2" key="1">
    <citation type="submission" date="2020-08" db="EMBL/GenBank/DDBJ databases">
        <title>Sequencing the genomes of 1000 actinobacteria strains.</title>
        <authorList>
            <person name="Klenk H.-P."/>
        </authorList>
    </citation>
    <scope>NUCLEOTIDE SEQUENCE [LARGE SCALE GENOMIC DNA]</scope>
    <source>
        <strain evidence="1 2">DSM 45362</strain>
    </source>
</reference>
<dbReference type="InterPro" id="IPR012340">
    <property type="entry name" value="NA-bd_OB-fold"/>
</dbReference>
<comment type="caution">
    <text evidence="1">The sequence shown here is derived from an EMBL/GenBank/DDBJ whole genome shotgun (WGS) entry which is preliminary data.</text>
</comment>
<accession>A0A841BHL2</accession>
<protein>
    <submittedName>
        <fullName evidence="1">Ribosomal protein S1</fullName>
    </submittedName>
</protein>